<feature type="transmembrane region" description="Helical" evidence="11">
    <location>
        <begin position="137"/>
        <end position="158"/>
    </location>
</feature>
<keyword evidence="6 11" id="KW-0547">Nucleotide-binding</keyword>
<dbReference type="GO" id="GO:0016491">
    <property type="term" value="F:oxidoreductase activity"/>
    <property type="evidence" value="ECO:0007669"/>
    <property type="project" value="InterPro"/>
</dbReference>
<dbReference type="SUPFAM" id="SSF81653">
    <property type="entry name" value="Calcium ATPase, transduction domain A"/>
    <property type="match status" value="1"/>
</dbReference>
<dbReference type="OrthoDB" id="9814270at2"/>
<dbReference type="SFLD" id="SFLDS00003">
    <property type="entry name" value="Haloacid_Dehalogenase"/>
    <property type="match status" value="1"/>
</dbReference>
<evidence type="ECO:0000256" key="11">
    <source>
        <dbReference type="RuleBase" id="RU362081"/>
    </source>
</evidence>
<dbReference type="Gene3D" id="3.40.1110.10">
    <property type="entry name" value="Calcium-transporting ATPase, cytoplasmic domain N"/>
    <property type="match status" value="1"/>
</dbReference>
<dbReference type="InterPro" id="IPR027256">
    <property type="entry name" value="P-typ_ATPase_IB"/>
</dbReference>
<dbReference type="NCBIfam" id="TIGR01511">
    <property type="entry name" value="ATPase-IB1_Cu"/>
    <property type="match status" value="1"/>
</dbReference>
<evidence type="ECO:0000256" key="10">
    <source>
        <dbReference type="ARBA" id="ARBA00023136"/>
    </source>
</evidence>
<dbReference type="InterPro" id="IPR012348">
    <property type="entry name" value="RNR-like"/>
</dbReference>
<dbReference type="CDD" id="cd02094">
    <property type="entry name" value="P-type_ATPase_Cu-like"/>
    <property type="match status" value="1"/>
</dbReference>
<gene>
    <name evidence="14" type="ORF">SAMN04488073_1435</name>
</gene>
<dbReference type="GO" id="GO:0055070">
    <property type="term" value="P:copper ion homeostasis"/>
    <property type="evidence" value="ECO:0007669"/>
    <property type="project" value="TreeGrafter"/>
</dbReference>
<evidence type="ECO:0000256" key="12">
    <source>
        <dbReference type="SAM" id="MobiDB-lite"/>
    </source>
</evidence>
<dbReference type="EMBL" id="FOYV01000001">
    <property type="protein sequence ID" value="SFR45055.1"/>
    <property type="molecule type" value="Genomic_DNA"/>
</dbReference>
<feature type="region of interest" description="Disordered" evidence="12">
    <location>
        <begin position="1"/>
        <end position="48"/>
    </location>
</feature>
<dbReference type="PRINTS" id="PR00119">
    <property type="entry name" value="CATATPASE"/>
</dbReference>
<dbReference type="Gene3D" id="1.10.620.20">
    <property type="entry name" value="Ribonucleotide Reductase, subunit A"/>
    <property type="match status" value="1"/>
</dbReference>
<dbReference type="SUPFAM" id="SSF56784">
    <property type="entry name" value="HAD-like"/>
    <property type="match status" value="1"/>
</dbReference>
<evidence type="ECO:0000256" key="7">
    <source>
        <dbReference type="ARBA" id="ARBA00022840"/>
    </source>
</evidence>
<evidence type="ECO:0000256" key="8">
    <source>
        <dbReference type="ARBA" id="ARBA00022967"/>
    </source>
</evidence>
<keyword evidence="7 11" id="KW-0067">ATP-binding</keyword>
<dbReference type="PROSITE" id="PS00154">
    <property type="entry name" value="ATPASE_E1_E2"/>
    <property type="match status" value="1"/>
</dbReference>
<feature type="transmembrane region" description="Helical" evidence="11">
    <location>
        <begin position="170"/>
        <end position="188"/>
    </location>
</feature>
<dbReference type="InterPro" id="IPR023214">
    <property type="entry name" value="HAD_sf"/>
</dbReference>
<dbReference type="STRING" id="375760.SAMN04488073_1435"/>
<keyword evidence="4 11" id="KW-0812">Transmembrane</keyword>
<feature type="transmembrane region" description="Helical" evidence="11">
    <location>
        <begin position="421"/>
        <end position="444"/>
    </location>
</feature>
<dbReference type="SFLD" id="SFLDG00002">
    <property type="entry name" value="C1.7:_P-type_atpase_like"/>
    <property type="match status" value="1"/>
</dbReference>
<dbReference type="PANTHER" id="PTHR43520">
    <property type="entry name" value="ATP7, ISOFORM B"/>
    <property type="match status" value="1"/>
</dbReference>
<accession>A0A1I6GS38</accession>
<keyword evidence="10 11" id="KW-0472">Membrane</keyword>
<dbReference type="InterPro" id="IPR023298">
    <property type="entry name" value="ATPase_P-typ_TM_dom_sf"/>
</dbReference>
<dbReference type="SUPFAM" id="SSF47240">
    <property type="entry name" value="Ferritin-like"/>
    <property type="match status" value="1"/>
</dbReference>
<keyword evidence="3 11" id="KW-1003">Cell membrane</keyword>
<sequence length="793" mass="84741">MAEHRHAHHHNDHDHSHHNHDHGQTGGDEHTVKDPVCGMSVDPHSAEHRSQHAGRTWYFCSAGCQSKFEQDPDRYLGDNNREEEPVAPGTMYTCPMHPEIRQQGPGDCPICGMALEPEQVSLDDGPSEELRDMTRRFWIGLLLAFPVLVLEMGGHLTGLDHLVAPQMSNWIQLVLATPVVLWCGWPFFVRGWKSVVSRNLNMFTLIAIGTGVALIYSLVATLAPQIFPGAFRQDDGSVAVYFEAAAVIVVLVLLGQVLELRAREKTSGAIKALLDLAPATARKLGDDGSESDVSLDQVKVGDRLRVRPGDKVPLDGEVLEGSSNIDESMVTGEPLAVSKKAGDLVIGGSINQQGSFIMRADKVGRDTMLSQIVQMVVSAQRSRAPIQGLADKVAGYFVPAVIVIAIIAFIAWSVLGPTPPMAFGLIAAVSVLIIACPCALGLATPMSIMVGVGRGAQSGVLIRDAEALERMEKVDTVVVDKTGTLTEGKPRVTQLVSAEGFSDNDLMRYAGGLEKGSEHPLAHAILEKAKGMDLTLPDAEDFDSPNGKGVTGRIDGRRVLLGNRLLMEAEGVDTRAFDERAEQLRSDGATVIFAAVEGKVAGLLAIADPVKETTEAAISALQKDGIRVVMLTGDNRTSAEAVARKLHIDEVEAEVLPEDKGKIVQRLKDEGRIVVMAGDGVNDAPALATADVGVAMGTGTDVAIESAGITLLRGDLMGIVEARRLSLATMRNIRQNLFFAFVYNSAGVPIAAGVLYPVFGILLSPIFAAAAMSLSSVSVIVNALRLRVTRLEG</sequence>
<dbReference type="NCBIfam" id="TIGR01525">
    <property type="entry name" value="ATPase-IB_hvy"/>
    <property type="match status" value="1"/>
</dbReference>
<dbReference type="InterPro" id="IPR007029">
    <property type="entry name" value="YHS_dom"/>
</dbReference>
<dbReference type="PANTHER" id="PTHR43520:SF8">
    <property type="entry name" value="P-TYPE CU(+) TRANSPORTER"/>
    <property type="match status" value="1"/>
</dbReference>
<feature type="compositionally biased region" description="Basic and acidic residues" evidence="12">
    <location>
        <begin position="11"/>
        <end position="33"/>
    </location>
</feature>
<dbReference type="GO" id="GO:0005524">
    <property type="term" value="F:ATP binding"/>
    <property type="evidence" value="ECO:0007669"/>
    <property type="project" value="UniProtKB-UniRule"/>
</dbReference>
<keyword evidence="8" id="KW-1278">Translocase</keyword>
<evidence type="ECO:0000256" key="3">
    <source>
        <dbReference type="ARBA" id="ARBA00022475"/>
    </source>
</evidence>
<dbReference type="Gene3D" id="2.70.150.10">
    <property type="entry name" value="Calcium-transporting ATPase, cytoplasmic transduction domain A"/>
    <property type="match status" value="1"/>
</dbReference>
<dbReference type="InterPro" id="IPR001757">
    <property type="entry name" value="P_typ_ATPase"/>
</dbReference>
<dbReference type="NCBIfam" id="TIGR01494">
    <property type="entry name" value="ATPase_P-type"/>
    <property type="match status" value="1"/>
</dbReference>
<feature type="transmembrane region" description="Helical" evidence="11">
    <location>
        <begin position="200"/>
        <end position="219"/>
    </location>
</feature>
<comment type="similarity">
    <text evidence="2 11">Belongs to the cation transport ATPase (P-type) (TC 3.A.3) family. Type IB subfamily.</text>
</comment>
<dbReference type="RefSeq" id="WP_091987656.1">
    <property type="nucleotide sequence ID" value="NZ_FOYV01000001.1"/>
</dbReference>
<dbReference type="FunFam" id="2.70.150.10:FF:000020">
    <property type="entry name" value="Copper-exporting P-type ATPase A"/>
    <property type="match status" value="1"/>
</dbReference>
<dbReference type="Pfam" id="PF19335">
    <property type="entry name" value="HMBD"/>
    <property type="match status" value="1"/>
</dbReference>
<dbReference type="InterPro" id="IPR045800">
    <property type="entry name" value="HMBD"/>
</dbReference>
<evidence type="ECO:0000259" key="13">
    <source>
        <dbReference type="SMART" id="SM00746"/>
    </source>
</evidence>
<dbReference type="InterPro" id="IPR009078">
    <property type="entry name" value="Ferritin-like_SF"/>
</dbReference>
<dbReference type="SFLD" id="SFLDF00027">
    <property type="entry name" value="p-type_atpase"/>
    <property type="match status" value="1"/>
</dbReference>
<dbReference type="SUPFAM" id="SSF81665">
    <property type="entry name" value="Calcium ATPase, transmembrane domain M"/>
    <property type="match status" value="1"/>
</dbReference>
<dbReference type="PRINTS" id="PR00943">
    <property type="entry name" value="CUATPASE"/>
</dbReference>
<evidence type="ECO:0000256" key="9">
    <source>
        <dbReference type="ARBA" id="ARBA00022989"/>
    </source>
</evidence>
<dbReference type="Gene3D" id="3.40.50.1000">
    <property type="entry name" value="HAD superfamily/HAD-like"/>
    <property type="match status" value="1"/>
</dbReference>
<name>A0A1I6GS38_9GAMM</name>
<dbReference type="InterPro" id="IPR023299">
    <property type="entry name" value="ATPase_P-typ_cyto_dom_N"/>
</dbReference>
<dbReference type="Pfam" id="PF00702">
    <property type="entry name" value="Hydrolase"/>
    <property type="match status" value="1"/>
</dbReference>
<feature type="transmembrane region" description="Helical" evidence="11">
    <location>
        <begin position="762"/>
        <end position="784"/>
    </location>
</feature>
<evidence type="ECO:0000256" key="5">
    <source>
        <dbReference type="ARBA" id="ARBA00022723"/>
    </source>
</evidence>
<comment type="subcellular location">
    <subcellularLocation>
        <location evidence="1">Cell membrane</location>
        <topology evidence="1">Multi-pass membrane protein</topology>
    </subcellularLocation>
</comment>
<dbReference type="InterPro" id="IPR044492">
    <property type="entry name" value="P_typ_ATPase_HD_dom"/>
</dbReference>
<feature type="transmembrane region" description="Helical" evidence="11">
    <location>
        <begin position="737"/>
        <end position="756"/>
    </location>
</feature>
<dbReference type="InterPro" id="IPR036412">
    <property type="entry name" value="HAD-like_sf"/>
</dbReference>
<organism evidence="14 15">
    <name type="scientific">Marinobacter gudaonensis</name>
    <dbReference type="NCBI Taxonomy" id="375760"/>
    <lineage>
        <taxon>Bacteria</taxon>
        <taxon>Pseudomonadati</taxon>
        <taxon>Pseudomonadota</taxon>
        <taxon>Gammaproteobacteria</taxon>
        <taxon>Pseudomonadales</taxon>
        <taxon>Marinobacteraceae</taxon>
        <taxon>Marinobacter</taxon>
    </lineage>
</organism>
<feature type="domain" description="TRASH" evidence="13">
    <location>
        <begin position="34"/>
        <end position="72"/>
    </location>
</feature>
<dbReference type="InterPro" id="IPR018303">
    <property type="entry name" value="ATPase_P-typ_P_site"/>
</dbReference>
<evidence type="ECO:0000256" key="1">
    <source>
        <dbReference type="ARBA" id="ARBA00004651"/>
    </source>
</evidence>
<evidence type="ECO:0000313" key="15">
    <source>
        <dbReference type="Proteomes" id="UP000199290"/>
    </source>
</evidence>
<dbReference type="GO" id="GO:0005886">
    <property type="term" value="C:plasma membrane"/>
    <property type="evidence" value="ECO:0007669"/>
    <property type="project" value="UniProtKB-SubCell"/>
</dbReference>
<protein>
    <submittedName>
        <fullName evidence="14">Cu+-exporting ATPase</fullName>
    </submittedName>
</protein>
<dbReference type="GO" id="GO:0043682">
    <property type="term" value="F:P-type divalent copper transporter activity"/>
    <property type="evidence" value="ECO:0007669"/>
    <property type="project" value="TreeGrafter"/>
</dbReference>
<keyword evidence="9 11" id="KW-1133">Transmembrane helix</keyword>
<dbReference type="InterPro" id="IPR008250">
    <property type="entry name" value="ATPase_P-typ_transduc_dom_A_sf"/>
</dbReference>
<dbReference type="SMART" id="SM00746">
    <property type="entry name" value="TRASH"/>
    <property type="match status" value="1"/>
</dbReference>
<reference evidence="15" key="1">
    <citation type="submission" date="2016-10" db="EMBL/GenBank/DDBJ databases">
        <authorList>
            <person name="Varghese N."/>
            <person name="Submissions S."/>
        </authorList>
    </citation>
    <scope>NUCLEOTIDE SEQUENCE [LARGE SCALE GENOMIC DNA]</scope>
    <source>
        <strain evidence="15">CGMCC 1.6294</strain>
    </source>
</reference>
<evidence type="ECO:0000256" key="2">
    <source>
        <dbReference type="ARBA" id="ARBA00006024"/>
    </source>
</evidence>
<dbReference type="Proteomes" id="UP000199290">
    <property type="component" value="Unassembled WGS sequence"/>
</dbReference>
<keyword evidence="15" id="KW-1185">Reference proteome</keyword>
<evidence type="ECO:0000313" key="14">
    <source>
        <dbReference type="EMBL" id="SFR45055.1"/>
    </source>
</evidence>
<dbReference type="GO" id="GO:0016887">
    <property type="term" value="F:ATP hydrolysis activity"/>
    <property type="evidence" value="ECO:0007669"/>
    <property type="project" value="InterPro"/>
</dbReference>
<dbReference type="Pfam" id="PF00122">
    <property type="entry name" value="E1-E2_ATPase"/>
    <property type="match status" value="1"/>
</dbReference>
<feature type="compositionally biased region" description="Basic residues" evidence="12">
    <location>
        <begin position="1"/>
        <end position="10"/>
    </location>
</feature>
<proteinExistence type="inferred from homology"/>
<dbReference type="Pfam" id="PF04945">
    <property type="entry name" value="YHS"/>
    <property type="match status" value="1"/>
</dbReference>
<evidence type="ECO:0000256" key="6">
    <source>
        <dbReference type="ARBA" id="ARBA00022741"/>
    </source>
</evidence>
<dbReference type="GO" id="GO:0005507">
    <property type="term" value="F:copper ion binding"/>
    <property type="evidence" value="ECO:0007669"/>
    <property type="project" value="TreeGrafter"/>
</dbReference>
<dbReference type="InterPro" id="IPR059000">
    <property type="entry name" value="ATPase_P-type_domA"/>
</dbReference>
<dbReference type="GO" id="GO:0060003">
    <property type="term" value="P:copper ion export"/>
    <property type="evidence" value="ECO:0007669"/>
    <property type="project" value="UniProtKB-ARBA"/>
</dbReference>
<feature type="transmembrane region" description="Helical" evidence="11">
    <location>
        <begin position="393"/>
        <end position="415"/>
    </location>
</feature>
<feature type="transmembrane region" description="Helical" evidence="11">
    <location>
        <begin position="239"/>
        <end position="258"/>
    </location>
</feature>
<dbReference type="InterPro" id="IPR011017">
    <property type="entry name" value="TRASH_dom"/>
</dbReference>
<dbReference type="AlphaFoldDB" id="A0A1I6GS38"/>
<evidence type="ECO:0000256" key="4">
    <source>
        <dbReference type="ARBA" id="ARBA00022692"/>
    </source>
</evidence>
<keyword evidence="5 11" id="KW-0479">Metal-binding</keyword>